<name>A0A0F9Q2E4_9ZZZZ</name>
<sequence>ITEATFCRFDMDAPAGELLPLDFERAKDIAIGLCEFIADWGDSIGT</sequence>
<dbReference type="EMBL" id="LAZR01005482">
    <property type="protein sequence ID" value="KKM99577.1"/>
    <property type="molecule type" value="Genomic_DNA"/>
</dbReference>
<reference evidence="1" key="1">
    <citation type="journal article" date="2015" name="Nature">
        <title>Complex archaea that bridge the gap between prokaryotes and eukaryotes.</title>
        <authorList>
            <person name="Spang A."/>
            <person name="Saw J.H."/>
            <person name="Jorgensen S.L."/>
            <person name="Zaremba-Niedzwiedzka K."/>
            <person name="Martijn J."/>
            <person name="Lind A.E."/>
            <person name="van Eijk R."/>
            <person name="Schleper C."/>
            <person name="Guy L."/>
            <person name="Ettema T.J."/>
        </authorList>
    </citation>
    <scope>NUCLEOTIDE SEQUENCE</scope>
</reference>
<evidence type="ECO:0000313" key="1">
    <source>
        <dbReference type="EMBL" id="KKM99577.1"/>
    </source>
</evidence>
<accession>A0A0F9Q2E4</accession>
<dbReference type="AlphaFoldDB" id="A0A0F9Q2E4"/>
<proteinExistence type="predicted"/>
<organism evidence="1">
    <name type="scientific">marine sediment metagenome</name>
    <dbReference type="NCBI Taxonomy" id="412755"/>
    <lineage>
        <taxon>unclassified sequences</taxon>
        <taxon>metagenomes</taxon>
        <taxon>ecological metagenomes</taxon>
    </lineage>
</organism>
<gene>
    <name evidence="1" type="ORF">LCGC14_1146610</name>
</gene>
<feature type="non-terminal residue" evidence="1">
    <location>
        <position position="1"/>
    </location>
</feature>
<comment type="caution">
    <text evidence="1">The sequence shown here is derived from an EMBL/GenBank/DDBJ whole genome shotgun (WGS) entry which is preliminary data.</text>
</comment>
<protein>
    <submittedName>
        <fullName evidence="1">Uncharacterized protein</fullName>
    </submittedName>
</protein>